<evidence type="ECO:0000256" key="1">
    <source>
        <dbReference type="ARBA" id="ARBA00022670"/>
    </source>
</evidence>
<dbReference type="PANTHER" id="PTHR43343:SF3">
    <property type="entry name" value="PROTEASE DO-LIKE 8, CHLOROPLASTIC"/>
    <property type="match status" value="1"/>
</dbReference>
<dbReference type="InterPro" id="IPR001478">
    <property type="entry name" value="PDZ"/>
</dbReference>
<dbReference type="Pfam" id="PF13365">
    <property type="entry name" value="Trypsin_2"/>
    <property type="match status" value="1"/>
</dbReference>
<dbReference type="SUPFAM" id="SSF50494">
    <property type="entry name" value="Trypsin-like serine proteases"/>
    <property type="match status" value="1"/>
</dbReference>
<evidence type="ECO:0000256" key="2">
    <source>
        <dbReference type="ARBA" id="ARBA00022801"/>
    </source>
</evidence>
<dbReference type="Pfam" id="PF13180">
    <property type="entry name" value="PDZ_2"/>
    <property type="match status" value="1"/>
</dbReference>
<accession>A0ABY6P0L8</accession>
<feature type="region of interest" description="Disordered" evidence="3">
    <location>
        <begin position="111"/>
        <end position="178"/>
    </location>
</feature>
<feature type="compositionally biased region" description="Pro residues" evidence="3">
    <location>
        <begin position="121"/>
        <end position="131"/>
    </location>
</feature>
<gene>
    <name evidence="5" type="ORF">RHODO2019_01365</name>
</gene>
<feature type="compositionally biased region" description="Low complexity" evidence="3">
    <location>
        <begin position="143"/>
        <end position="155"/>
    </location>
</feature>
<dbReference type="InterPro" id="IPR009003">
    <property type="entry name" value="Peptidase_S1_PA"/>
</dbReference>
<feature type="region of interest" description="Disordered" evidence="3">
    <location>
        <begin position="1"/>
        <end position="56"/>
    </location>
</feature>
<keyword evidence="1 5" id="KW-0645">Protease</keyword>
<evidence type="ECO:0000259" key="4">
    <source>
        <dbReference type="PROSITE" id="PS50106"/>
    </source>
</evidence>
<dbReference type="PANTHER" id="PTHR43343">
    <property type="entry name" value="PEPTIDASE S12"/>
    <property type="match status" value="1"/>
</dbReference>
<dbReference type="GO" id="GO:0006508">
    <property type="term" value="P:proteolysis"/>
    <property type="evidence" value="ECO:0007669"/>
    <property type="project" value="UniProtKB-KW"/>
</dbReference>
<evidence type="ECO:0000313" key="6">
    <source>
        <dbReference type="Proteomes" id="UP001164965"/>
    </source>
</evidence>
<name>A0ABY6P0L8_9NOCA</name>
<dbReference type="Proteomes" id="UP001164965">
    <property type="component" value="Chromosome"/>
</dbReference>
<feature type="compositionally biased region" description="Low complexity" evidence="3">
    <location>
        <begin position="163"/>
        <end position="178"/>
    </location>
</feature>
<protein>
    <submittedName>
        <fullName evidence="5">S1C family serine protease</fullName>
    </submittedName>
</protein>
<keyword evidence="2" id="KW-0378">Hydrolase</keyword>
<dbReference type="InterPro" id="IPR036034">
    <property type="entry name" value="PDZ_sf"/>
</dbReference>
<keyword evidence="6" id="KW-1185">Reference proteome</keyword>
<organism evidence="5 6">
    <name type="scientific">Rhodococcus antarcticus</name>
    <dbReference type="NCBI Taxonomy" id="2987751"/>
    <lineage>
        <taxon>Bacteria</taxon>
        <taxon>Bacillati</taxon>
        <taxon>Actinomycetota</taxon>
        <taxon>Actinomycetes</taxon>
        <taxon>Mycobacteriales</taxon>
        <taxon>Nocardiaceae</taxon>
        <taxon>Rhodococcus</taxon>
    </lineage>
</organism>
<sequence>MSTPPTDPYTPSGVGPELGPTPGQTPFPPRWEPGAEEPGATSYPSWPPPWSHVQPAARPGRWARLATAVRRPRNLAAAAVVAALVVGGGAGAGITSLVAGHTGSAAPGVARFNQDLVPNGNPVPNPAPVPGQVPGGTTHGDPFRGTPPRGTFPGPGTDGSNGSGTPSSTTPSATATATAQQSTGIVDINTVDGYQNAQAAGTGLVLTSTGQILTNNHVVDGATTITVTVVTTGTTYDATVVGTSPTQDIAVLQLNGASGLATATLGDSSSVSVGAAVTGVGNAGGVGGVPSAAQGSVTALDTTITVSDQGGAHSETLHGLIVTSAPIQAGDSGGPLYDATGAIIGIDTAAETSATSGATSAGFAIPINAALTIAGKIEAGQASTTIHLGYPAFLGVGLAPGTTSATVGTVFPGSPAAQAGLGAGDTITAVDGTPVVDTTTLHQAISTHTPGDRVTLTWTDTAGTSHTAPVGLVAGPAD</sequence>
<dbReference type="GO" id="GO:0008233">
    <property type="term" value="F:peptidase activity"/>
    <property type="evidence" value="ECO:0007669"/>
    <property type="project" value="UniProtKB-KW"/>
</dbReference>
<dbReference type="PROSITE" id="PS50106">
    <property type="entry name" value="PDZ"/>
    <property type="match status" value="1"/>
</dbReference>
<evidence type="ECO:0000256" key="3">
    <source>
        <dbReference type="SAM" id="MobiDB-lite"/>
    </source>
</evidence>
<dbReference type="Gene3D" id="2.40.10.120">
    <property type="match status" value="1"/>
</dbReference>
<dbReference type="RefSeq" id="WP_265383291.1">
    <property type="nucleotide sequence ID" value="NZ_CP110615.1"/>
</dbReference>
<dbReference type="InterPro" id="IPR051201">
    <property type="entry name" value="Chloro_Bact_Ser_Proteases"/>
</dbReference>
<dbReference type="Gene3D" id="2.30.42.10">
    <property type="match status" value="1"/>
</dbReference>
<proteinExistence type="predicted"/>
<dbReference type="PRINTS" id="PR00834">
    <property type="entry name" value="PROTEASES2C"/>
</dbReference>
<dbReference type="InterPro" id="IPR001940">
    <property type="entry name" value="Peptidase_S1C"/>
</dbReference>
<evidence type="ECO:0000313" key="5">
    <source>
        <dbReference type="EMBL" id="UZJ25185.1"/>
    </source>
</evidence>
<feature type="domain" description="PDZ" evidence="4">
    <location>
        <begin position="389"/>
        <end position="445"/>
    </location>
</feature>
<dbReference type="SUPFAM" id="SSF50156">
    <property type="entry name" value="PDZ domain-like"/>
    <property type="match status" value="1"/>
</dbReference>
<reference evidence="5" key="1">
    <citation type="submission" date="2022-10" db="EMBL/GenBank/DDBJ databases">
        <title>Rhodococcus sp.75.</title>
        <authorList>
            <person name="Sun M."/>
        </authorList>
    </citation>
    <scope>NUCLEOTIDE SEQUENCE</scope>
    <source>
        <strain evidence="5">75</strain>
    </source>
</reference>
<dbReference type="SMART" id="SM00228">
    <property type="entry name" value="PDZ"/>
    <property type="match status" value="1"/>
</dbReference>
<dbReference type="EMBL" id="CP110615">
    <property type="protein sequence ID" value="UZJ25185.1"/>
    <property type="molecule type" value="Genomic_DNA"/>
</dbReference>